<dbReference type="PANTHER" id="PTHR43480">
    <property type="entry name" value="ACYL-[ACYL-CARRIER-PROTEIN]--UDP-N-ACETYLGLUCOSAMINE O-ACYLTRANSFERASE"/>
    <property type="match status" value="1"/>
</dbReference>
<dbReference type="Pfam" id="PF00132">
    <property type="entry name" value="Hexapep"/>
    <property type="match status" value="1"/>
</dbReference>
<dbReference type="EMBL" id="SJPG01000001">
    <property type="protein sequence ID" value="TWT62419.1"/>
    <property type="molecule type" value="Genomic_DNA"/>
</dbReference>
<gene>
    <name evidence="7" type="primary">lpxA</name>
    <name evidence="7" type="ORF">Pan54_31610</name>
</gene>
<feature type="domain" description="UDP N-acetylglucosamine O-acyltransferase C-terminal" evidence="6">
    <location>
        <begin position="174"/>
        <end position="253"/>
    </location>
</feature>
<dbReference type="InterPro" id="IPR010137">
    <property type="entry name" value="Lipid_A_LpxA"/>
</dbReference>
<dbReference type="Gene3D" id="2.160.10.10">
    <property type="entry name" value="Hexapeptide repeat proteins"/>
    <property type="match status" value="1"/>
</dbReference>
<dbReference type="InterPro" id="IPR011004">
    <property type="entry name" value="Trimer_LpxA-like_sf"/>
</dbReference>
<evidence type="ECO:0000313" key="7">
    <source>
        <dbReference type="EMBL" id="TWT62419.1"/>
    </source>
</evidence>
<comment type="caution">
    <text evidence="7">The sequence shown here is derived from an EMBL/GenBank/DDBJ whole genome shotgun (WGS) entry which is preliminary data.</text>
</comment>
<organism evidence="7 8">
    <name type="scientific">Rubinisphaera italica</name>
    <dbReference type="NCBI Taxonomy" id="2527969"/>
    <lineage>
        <taxon>Bacteria</taxon>
        <taxon>Pseudomonadati</taxon>
        <taxon>Planctomycetota</taxon>
        <taxon>Planctomycetia</taxon>
        <taxon>Planctomycetales</taxon>
        <taxon>Planctomycetaceae</taxon>
        <taxon>Rubinisphaera</taxon>
    </lineage>
</organism>
<evidence type="ECO:0000256" key="4">
    <source>
        <dbReference type="ARBA" id="ARBA00023098"/>
    </source>
</evidence>
<dbReference type="SUPFAM" id="SSF51161">
    <property type="entry name" value="Trimeric LpxA-like enzymes"/>
    <property type="match status" value="1"/>
</dbReference>
<name>A0A5C5XI75_9PLAN</name>
<dbReference type="PANTHER" id="PTHR43480:SF1">
    <property type="entry name" value="ACYL-[ACYL-CARRIER-PROTEIN]--UDP-N-ACETYLGLUCOSAMINE O-ACYLTRANSFERASE, MITOCHONDRIAL-RELATED"/>
    <property type="match status" value="1"/>
</dbReference>
<dbReference type="EC" id="2.3.1.129" evidence="7"/>
<keyword evidence="3 7" id="KW-0808">Transferase</keyword>
<proteinExistence type="predicted"/>
<sequence length="258" mass="27570">MSIHPSAIIDSQATIDPTANIGPYVVIEGPVTIGAGTQVGPFTNIYGHTSIGENCKIHSRVSIGDLPQDRAFHGETSYCTIGNNVIMREGVSVHRGTGEGASTIINDNCFLMTNSHVGHNCELENGVIMISGSLLGGHVHVGERAVISGNAAVHQFCRIGCYAMIGGLSKIVQDIPPFTMTNHAGEIIAINLVGLKRAGFNPDERKDIKAAFRIMYRDGHTHRHAMEILNERAFCSAVNPLLDFLNETSARGLTKGAA</sequence>
<dbReference type="NCBIfam" id="TIGR01852">
    <property type="entry name" value="lipid_A_lpxA"/>
    <property type="match status" value="1"/>
</dbReference>
<keyword evidence="2" id="KW-0441">Lipid A biosynthesis</keyword>
<dbReference type="PIRSF" id="PIRSF000456">
    <property type="entry name" value="UDP-GlcNAc_acltr"/>
    <property type="match status" value="1"/>
</dbReference>
<dbReference type="AlphaFoldDB" id="A0A5C5XI75"/>
<dbReference type="OrthoDB" id="9807278at2"/>
<dbReference type="GO" id="GO:0009245">
    <property type="term" value="P:lipid A biosynthetic process"/>
    <property type="evidence" value="ECO:0007669"/>
    <property type="project" value="UniProtKB-KW"/>
</dbReference>
<keyword evidence="4" id="KW-0443">Lipid metabolism</keyword>
<evidence type="ECO:0000256" key="2">
    <source>
        <dbReference type="ARBA" id="ARBA00022556"/>
    </source>
</evidence>
<dbReference type="NCBIfam" id="NF003657">
    <property type="entry name" value="PRK05289.1"/>
    <property type="match status" value="1"/>
</dbReference>
<reference evidence="7 8" key="1">
    <citation type="submission" date="2019-02" db="EMBL/GenBank/DDBJ databases">
        <title>Deep-cultivation of Planctomycetes and their phenomic and genomic characterization uncovers novel biology.</title>
        <authorList>
            <person name="Wiegand S."/>
            <person name="Jogler M."/>
            <person name="Boedeker C."/>
            <person name="Pinto D."/>
            <person name="Vollmers J."/>
            <person name="Rivas-Marin E."/>
            <person name="Kohn T."/>
            <person name="Peeters S.H."/>
            <person name="Heuer A."/>
            <person name="Rast P."/>
            <person name="Oberbeckmann S."/>
            <person name="Bunk B."/>
            <person name="Jeske O."/>
            <person name="Meyerdierks A."/>
            <person name="Storesund J.E."/>
            <person name="Kallscheuer N."/>
            <person name="Luecker S."/>
            <person name="Lage O.M."/>
            <person name="Pohl T."/>
            <person name="Merkel B.J."/>
            <person name="Hornburger P."/>
            <person name="Mueller R.-W."/>
            <person name="Bruemmer F."/>
            <person name="Labrenz M."/>
            <person name="Spormann A.M."/>
            <person name="Op Den Camp H."/>
            <person name="Overmann J."/>
            <person name="Amann R."/>
            <person name="Jetten M.S.M."/>
            <person name="Mascher T."/>
            <person name="Medema M.H."/>
            <person name="Devos D.P."/>
            <person name="Kaster A.-K."/>
            <person name="Ovreas L."/>
            <person name="Rohde M."/>
            <person name="Galperin M.Y."/>
            <person name="Jogler C."/>
        </authorList>
    </citation>
    <scope>NUCLEOTIDE SEQUENCE [LARGE SCALE GENOMIC DNA]</scope>
    <source>
        <strain evidence="7 8">Pan54</strain>
    </source>
</reference>
<dbReference type="Pfam" id="PF13720">
    <property type="entry name" value="Acetyltransf_11"/>
    <property type="match status" value="1"/>
</dbReference>
<keyword evidence="5 7" id="KW-0012">Acyltransferase</keyword>
<keyword evidence="8" id="KW-1185">Reference proteome</keyword>
<dbReference type="GO" id="GO:0016020">
    <property type="term" value="C:membrane"/>
    <property type="evidence" value="ECO:0007669"/>
    <property type="project" value="GOC"/>
</dbReference>
<accession>A0A5C5XI75</accession>
<evidence type="ECO:0000313" key="8">
    <source>
        <dbReference type="Proteomes" id="UP000316095"/>
    </source>
</evidence>
<evidence type="ECO:0000256" key="1">
    <source>
        <dbReference type="ARBA" id="ARBA00022516"/>
    </source>
</evidence>
<dbReference type="Proteomes" id="UP000316095">
    <property type="component" value="Unassembled WGS sequence"/>
</dbReference>
<dbReference type="InterPro" id="IPR001451">
    <property type="entry name" value="Hexapep"/>
</dbReference>
<keyword evidence="1" id="KW-0444">Lipid biosynthesis</keyword>
<protein>
    <submittedName>
        <fullName evidence="7">Acyl-[acyl-carrier-protein]--UDP-N-acetylglucosamine O-acyltransferase</fullName>
        <ecNumber evidence="7">2.3.1.129</ecNumber>
    </submittedName>
</protein>
<dbReference type="RefSeq" id="WP_146504277.1">
    <property type="nucleotide sequence ID" value="NZ_SJPG01000001.1"/>
</dbReference>
<dbReference type="InterPro" id="IPR029098">
    <property type="entry name" value="Acetyltransf_C"/>
</dbReference>
<evidence type="ECO:0000256" key="5">
    <source>
        <dbReference type="ARBA" id="ARBA00023315"/>
    </source>
</evidence>
<evidence type="ECO:0000259" key="6">
    <source>
        <dbReference type="Pfam" id="PF13720"/>
    </source>
</evidence>
<dbReference type="Gene3D" id="1.20.1180.10">
    <property type="entry name" value="Udp N-acetylglucosamine O-acyltransferase, C-terminal domain"/>
    <property type="match status" value="1"/>
</dbReference>
<evidence type="ECO:0000256" key="3">
    <source>
        <dbReference type="ARBA" id="ARBA00022679"/>
    </source>
</evidence>
<dbReference type="GO" id="GO:0008780">
    <property type="term" value="F:acyl-[acyl-carrier-protein]-UDP-N-acetylglucosamine O-acyltransferase activity"/>
    <property type="evidence" value="ECO:0007669"/>
    <property type="project" value="UniProtKB-EC"/>
</dbReference>
<dbReference type="InterPro" id="IPR037157">
    <property type="entry name" value="Acetyltransf_C_sf"/>
</dbReference>